<dbReference type="EMBL" id="CP060139">
    <property type="protein sequence ID" value="QNR23241.1"/>
    <property type="molecule type" value="Genomic_DNA"/>
</dbReference>
<dbReference type="PANTHER" id="PTHR30026:SF20">
    <property type="entry name" value="OUTER MEMBRANE PROTEIN TOLC"/>
    <property type="match status" value="1"/>
</dbReference>
<protein>
    <submittedName>
        <fullName evidence="6">TolC family protein</fullName>
    </submittedName>
</protein>
<dbReference type="PANTHER" id="PTHR30026">
    <property type="entry name" value="OUTER MEMBRANE PROTEIN TOLC"/>
    <property type="match status" value="1"/>
</dbReference>
<keyword evidence="7" id="KW-1185">Reference proteome</keyword>
<dbReference type="Gene3D" id="1.20.1600.10">
    <property type="entry name" value="Outer membrane efflux proteins (OEP)"/>
    <property type="match status" value="1"/>
</dbReference>
<evidence type="ECO:0000313" key="6">
    <source>
        <dbReference type="EMBL" id="QNR23241.1"/>
    </source>
</evidence>
<reference evidence="6 7" key="1">
    <citation type="submission" date="2020-08" db="EMBL/GenBank/DDBJ databases">
        <title>Croceimicrobium hydrocarbonivorans gen. nov., sp. nov., a novel marine bacterium isolated from a bacterial consortium that degrades polyethylene terephthalate.</title>
        <authorList>
            <person name="Liu R."/>
        </authorList>
    </citation>
    <scope>NUCLEOTIDE SEQUENCE [LARGE SCALE GENOMIC DNA]</scope>
    <source>
        <strain evidence="6 7">A20-9</strain>
    </source>
</reference>
<evidence type="ECO:0000256" key="4">
    <source>
        <dbReference type="ARBA" id="ARBA00023136"/>
    </source>
</evidence>
<keyword evidence="5" id="KW-0998">Cell outer membrane</keyword>
<dbReference type="SUPFAM" id="SSF56954">
    <property type="entry name" value="Outer membrane efflux proteins (OEP)"/>
    <property type="match status" value="1"/>
</dbReference>
<comment type="subcellular location">
    <subcellularLocation>
        <location evidence="1">Cell outer membrane</location>
    </subcellularLocation>
</comment>
<dbReference type="AlphaFoldDB" id="A0A7H0VBZ3"/>
<evidence type="ECO:0000256" key="2">
    <source>
        <dbReference type="ARBA" id="ARBA00022452"/>
    </source>
</evidence>
<evidence type="ECO:0000256" key="5">
    <source>
        <dbReference type="ARBA" id="ARBA00023237"/>
    </source>
</evidence>
<dbReference type="Proteomes" id="UP000516305">
    <property type="component" value="Chromosome"/>
</dbReference>
<dbReference type="KEGG" id="chyd:H4K34_12760"/>
<dbReference type="GO" id="GO:0009279">
    <property type="term" value="C:cell outer membrane"/>
    <property type="evidence" value="ECO:0007669"/>
    <property type="project" value="UniProtKB-SubCell"/>
</dbReference>
<keyword evidence="4" id="KW-0472">Membrane</keyword>
<evidence type="ECO:0000256" key="1">
    <source>
        <dbReference type="ARBA" id="ARBA00004442"/>
    </source>
</evidence>
<name>A0A7H0VBZ3_9FLAO</name>
<evidence type="ECO:0000256" key="3">
    <source>
        <dbReference type="ARBA" id="ARBA00022692"/>
    </source>
</evidence>
<gene>
    <name evidence="6" type="ORF">H4K34_12760</name>
</gene>
<organism evidence="6 7">
    <name type="scientific">Croceimicrobium hydrocarbonivorans</name>
    <dbReference type="NCBI Taxonomy" id="2761580"/>
    <lineage>
        <taxon>Bacteria</taxon>
        <taxon>Pseudomonadati</taxon>
        <taxon>Bacteroidota</taxon>
        <taxon>Flavobacteriia</taxon>
        <taxon>Flavobacteriales</taxon>
        <taxon>Owenweeksiaceae</taxon>
        <taxon>Croceimicrobium</taxon>
    </lineage>
</organism>
<dbReference type="GO" id="GO:0015562">
    <property type="term" value="F:efflux transmembrane transporter activity"/>
    <property type="evidence" value="ECO:0007669"/>
    <property type="project" value="InterPro"/>
</dbReference>
<dbReference type="RefSeq" id="WP_210757771.1">
    <property type="nucleotide sequence ID" value="NZ_CP060139.1"/>
</dbReference>
<dbReference type="InterPro" id="IPR051906">
    <property type="entry name" value="TolC-like"/>
</dbReference>
<dbReference type="GO" id="GO:1990281">
    <property type="term" value="C:efflux pump complex"/>
    <property type="evidence" value="ECO:0007669"/>
    <property type="project" value="TreeGrafter"/>
</dbReference>
<dbReference type="GO" id="GO:0015288">
    <property type="term" value="F:porin activity"/>
    <property type="evidence" value="ECO:0007669"/>
    <property type="project" value="TreeGrafter"/>
</dbReference>
<proteinExistence type="predicted"/>
<keyword evidence="3" id="KW-0812">Transmembrane</keyword>
<sequence length="420" mass="48533">MNRKVKISYWGLLLFLLSIGLQGQTLSLDSCLQWARQNYPSIKQLDLIAQSENYSVSNVRKAYLPQFQLAGQATYQSDVTSLPIQIPNMNIPELSKDQYRVYGELNQSLTALFTTSGKEDLTRAQMAVQDKQVQVELYKIRERVIQLYFGIMLLEIQEDQLQLTRSDLEARQKEMQAALDNGIITSVDLAQIKAEMLKLDQKQFDLRSMDKAYRAMFSQMIGRSAQNAQFEKPGNREQAVEINRPELQLFSQQQRAIDLQRDLVDQQKLPQISLFFQGGYGRPALNMLNNDFDLYYIGGLRLQWNFSSFYTAGNQKKILKLEQSKVSAQQESFVYQTQLQLAQELADLERLDSVMSKDLSLLELQEEILESSAVQLKEGTLQTSEYLRRLNNVSRTRQDLELHRLQRLMAEYQYANTQGN</sequence>
<keyword evidence="2" id="KW-1134">Transmembrane beta strand</keyword>
<evidence type="ECO:0000313" key="7">
    <source>
        <dbReference type="Proteomes" id="UP000516305"/>
    </source>
</evidence>
<accession>A0A7H0VBZ3</accession>